<dbReference type="AlphaFoldDB" id="A0A550BYW8"/>
<feature type="compositionally biased region" description="Basic residues" evidence="1">
    <location>
        <begin position="41"/>
        <end position="52"/>
    </location>
</feature>
<dbReference type="Proteomes" id="UP000320762">
    <property type="component" value="Unassembled WGS sequence"/>
</dbReference>
<feature type="region of interest" description="Disordered" evidence="1">
    <location>
        <begin position="203"/>
        <end position="274"/>
    </location>
</feature>
<sequence>MRNEGQLLAEDELSEEEYAGSENGDPTAGDLSTLAAPRTISGRKRRKSRKHLSRADRAQIRIMNAHGCSRNKIAALADVCVTTVKNVIDNTKSDPDDEADDYLHVDSAFTKKYPPLYKTLKLKKRKRVSEDEGGVDPESADNANSTVSPRSEKRKRPHWTYAEPEAIVVRIPARRSEKAAHAEDSSSARVISAPARFKKAVQVPDDTSASAPVKAAAGDGGGAASLTKGKPALPRKPGALDSVSAPPRTLFGTTTGLPSAKSKPLPTSSPSPISPTATTIRGAVPMSRTPASFSSAAATTSPGVQTPAAPTEDARSVFIDTFLANLDVDLSRFYDDLAACDLGCVEGVLAVRDELADELHELLREAAPTLSVLERWVLVRGMREMDADGTIAPSEIKKAHDADSDGAWQASIRTFLVSPSIDLSPDILPRISAAGLDTVYAFFIVTSWTMEETRALFEEAVPSLKAIPRFVLVHGLYRLRQDMDSGKPVDSWKPILQDPAQEPGGDENGVSAGDENVASAGDETGGPDFGQAFLAALDHDLSPRAALLADAGLASTSVVARLREWTAEDLHAMLKQAVPQLPVVDRWVLVRGMSASDLDGTVRKSGRKTILDANPDIRTLPATEFLASLAHDLSGLLPAFEAAGLGTFGAIAVLGGDGKAGGGEQGRLGGGAQAGGGAQIEDRLGGWKKEELHAMFKEALPVLGVTKRFVLVKGVMQIGA</sequence>
<reference evidence="2 3" key="1">
    <citation type="journal article" date="2019" name="New Phytol.">
        <title>Comparative genomics reveals unique wood-decay strategies and fruiting body development in the Schizophyllaceae.</title>
        <authorList>
            <person name="Almasi E."/>
            <person name="Sahu N."/>
            <person name="Krizsan K."/>
            <person name="Balint B."/>
            <person name="Kovacs G.M."/>
            <person name="Kiss B."/>
            <person name="Cseklye J."/>
            <person name="Drula E."/>
            <person name="Henrissat B."/>
            <person name="Nagy I."/>
            <person name="Chovatia M."/>
            <person name="Adam C."/>
            <person name="LaButti K."/>
            <person name="Lipzen A."/>
            <person name="Riley R."/>
            <person name="Grigoriev I.V."/>
            <person name="Nagy L.G."/>
        </authorList>
    </citation>
    <scope>NUCLEOTIDE SEQUENCE [LARGE SCALE GENOMIC DNA]</scope>
    <source>
        <strain evidence="2 3">NL-1724</strain>
    </source>
</reference>
<gene>
    <name evidence="2" type="ORF">BD626DRAFT_586512</name>
</gene>
<feature type="compositionally biased region" description="Low complexity" evidence="1">
    <location>
        <begin position="289"/>
        <end position="302"/>
    </location>
</feature>
<feature type="compositionally biased region" description="Low complexity" evidence="1">
    <location>
        <begin position="257"/>
        <end position="266"/>
    </location>
</feature>
<feature type="region of interest" description="Disordered" evidence="1">
    <location>
        <begin position="123"/>
        <end position="159"/>
    </location>
</feature>
<accession>A0A550BYW8</accession>
<feature type="region of interest" description="Disordered" evidence="1">
    <location>
        <begin position="288"/>
        <end position="309"/>
    </location>
</feature>
<feature type="region of interest" description="Disordered" evidence="1">
    <location>
        <begin position="1"/>
        <end position="54"/>
    </location>
</feature>
<feature type="region of interest" description="Disordered" evidence="1">
    <location>
        <begin position="485"/>
        <end position="523"/>
    </location>
</feature>
<evidence type="ECO:0000313" key="2">
    <source>
        <dbReference type="EMBL" id="TRM57745.1"/>
    </source>
</evidence>
<organism evidence="2 3">
    <name type="scientific">Schizophyllum amplum</name>
    <dbReference type="NCBI Taxonomy" id="97359"/>
    <lineage>
        <taxon>Eukaryota</taxon>
        <taxon>Fungi</taxon>
        <taxon>Dikarya</taxon>
        <taxon>Basidiomycota</taxon>
        <taxon>Agaricomycotina</taxon>
        <taxon>Agaricomycetes</taxon>
        <taxon>Agaricomycetidae</taxon>
        <taxon>Agaricales</taxon>
        <taxon>Schizophyllaceae</taxon>
        <taxon>Schizophyllum</taxon>
    </lineage>
</organism>
<proteinExistence type="predicted"/>
<dbReference type="EMBL" id="VDMD01000043">
    <property type="protein sequence ID" value="TRM57745.1"/>
    <property type="molecule type" value="Genomic_DNA"/>
</dbReference>
<keyword evidence="3" id="KW-1185">Reference proteome</keyword>
<feature type="compositionally biased region" description="Acidic residues" evidence="1">
    <location>
        <begin position="9"/>
        <end position="19"/>
    </location>
</feature>
<dbReference type="OrthoDB" id="3051543at2759"/>
<evidence type="ECO:0000313" key="3">
    <source>
        <dbReference type="Proteomes" id="UP000320762"/>
    </source>
</evidence>
<name>A0A550BYW8_9AGAR</name>
<protein>
    <submittedName>
        <fullName evidence="2">Uncharacterized protein</fullName>
    </submittedName>
</protein>
<comment type="caution">
    <text evidence="2">The sequence shown here is derived from an EMBL/GenBank/DDBJ whole genome shotgun (WGS) entry which is preliminary data.</text>
</comment>
<evidence type="ECO:0000256" key="1">
    <source>
        <dbReference type="SAM" id="MobiDB-lite"/>
    </source>
</evidence>